<feature type="transmembrane region" description="Helical" evidence="1">
    <location>
        <begin position="26"/>
        <end position="48"/>
    </location>
</feature>
<dbReference type="eggNOG" id="COG1018">
    <property type="taxonomic scope" value="Bacteria"/>
</dbReference>
<dbReference type="PANTHER" id="PTHR47354">
    <property type="entry name" value="NADH OXIDOREDUCTASE HCR"/>
    <property type="match status" value="1"/>
</dbReference>
<evidence type="ECO:0000256" key="1">
    <source>
        <dbReference type="SAM" id="Phobius"/>
    </source>
</evidence>
<dbReference type="AlphaFoldDB" id="W1Q4Y4"/>
<organism evidence="2 3">
    <name type="scientific">Abiotrophia defectiva ATCC 49176</name>
    <dbReference type="NCBI Taxonomy" id="592010"/>
    <lineage>
        <taxon>Bacteria</taxon>
        <taxon>Bacillati</taxon>
        <taxon>Bacillota</taxon>
        <taxon>Bacilli</taxon>
        <taxon>Lactobacillales</taxon>
        <taxon>Aerococcaceae</taxon>
        <taxon>Abiotrophia</taxon>
    </lineage>
</organism>
<keyword evidence="1" id="KW-0812">Transmembrane</keyword>
<evidence type="ECO:0008006" key="4">
    <source>
        <dbReference type="Google" id="ProtNLM"/>
    </source>
</evidence>
<evidence type="ECO:0000313" key="3">
    <source>
        <dbReference type="Proteomes" id="UP000019050"/>
    </source>
</evidence>
<keyword evidence="3" id="KW-1185">Reference proteome</keyword>
<dbReference type="HOGENOM" id="CLU_003827_8_0_9"/>
<protein>
    <recommendedName>
        <fullName evidence="4">Ferredoxin reductase</fullName>
    </recommendedName>
</protein>
<sequence length="286" mass="31933">MDIFTHQQRGSIKLEKRKQKRGKKMLYIILVVIATISLIIWGIIAYLGRSQTLTVASIEKVDGDLRLIHLSKPDNLQWKAGSYAKISLSNDKDSNSKNMEVVTGASRSDAKEEKASRWLTIASTLQEEEILILTHDSGSLFKNNLTSLSEGSELKLSWLEDSLTITESDQPLVCFASDVGIAAIRPIIKEELGKHELVLSHFSKGVLAFNNELEDSAKNHANLSYESSSSLSQSQAYLNEAVERYGNDATYLLAGQPDDVNTMKQFLKDKGIDKKRIKTSRFRGLK</sequence>
<dbReference type="SUPFAM" id="SSF63380">
    <property type="entry name" value="Riboflavin synthase domain-like"/>
    <property type="match status" value="1"/>
</dbReference>
<comment type="caution">
    <text evidence="2">The sequence shown here is derived from an EMBL/GenBank/DDBJ whole genome shotgun (WGS) entry which is preliminary data.</text>
</comment>
<dbReference type="InterPro" id="IPR017938">
    <property type="entry name" value="Riboflavin_synthase-like_b-brl"/>
</dbReference>
<dbReference type="InterPro" id="IPR039261">
    <property type="entry name" value="FNR_nucleotide-bd"/>
</dbReference>
<dbReference type="STRING" id="592010.GCWU000182_000001"/>
<evidence type="ECO:0000313" key="2">
    <source>
        <dbReference type="EMBL" id="ESK66315.1"/>
    </source>
</evidence>
<gene>
    <name evidence="2" type="ORF">GCWU000182_000001</name>
</gene>
<accession>W1Q4Y4</accession>
<dbReference type="EMBL" id="ACIN03000001">
    <property type="protein sequence ID" value="ESK66315.1"/>
    <property type="molecule type" value="Genomic_DNA"/>
</dbReference>
<keyword evidence="1" id="KW-1133">Transmembrane helix</keyword>
<keyword evidence="1" id="KW-0472">Membrane</keyword>
<proteinExistence type="predicted"/>
<dbReference type="SUPFAM" id="SSF52343">
    <property type="entry name" value="Ferredoxin reductase-like, C-terminal NADP-linked domain"/>
    <property type="match status" value="1"/>
</dbReference>
<dbReference type="Proteomes" id="UP000019050">
    <property type="component" value="Unassembled WGS sequence"/>
</dbReference>
<dbReference type="Gene3D" id="2.40.30.10">
    <property type="entry name" value="Translation factors"/>
    <property type="match status" value="1"/>
</dbReference>
<dbReference type="InterPro" id="IPR050415">
    <property type="entry name" value="MRET"/>
</dbReference>
<dbReference type="PANTHER" id="PTHR47354:SF5">
    <property type="entry name" value="PROTEIN RFBI"/>
    <property type="match status" value="1"/>
</dbReference>
<dbReference type="GO" id="GO:0016491">
    <property type="term" value="F:oxidoreductase activity"/>
    <property type="evidence" value="ECO:0007669"/>
    <property type="project" value="TreeGrafter"/>
</dbReference>
<dbReference type="Gene3D" id="3.40.50.80">
    <property type="entry name" value="Nucleotide-binding domain of ferredoxin-NADP reductase (FNR) module"/>
    <property type="match status" value="1"/>
</dbReference>
<reference evidence="2" key="1">
    <citation type="submission" date="2013-06" db="EMBL/GenBank/DDBJ databases">
        <authorList>
            <person name="Weinstock G."/>
            <person name="Sodergren E."/>
            <person name="Clifton S."/>
            <person name="Fulton L."/>
            <person name="Fulton B."/>
            <person name="Courtney L."/>
            <person name="Fronick C."/>
            <person name="Harrison M."/>
            <person name="Strong C."/>
            <person name="Farmer C."/>
            <person name="Delahaunty K."/>
            <person name="Markovic C."/>
            <person name="Hall O."/>
            <person name="Minx P."/>
            <person name="Tomlinson C."/>
            <person name="Mitreva M."/>
            <person name="Nelson J."/>
            <person name="Hou S."/>
            <person name="Wollam A."/>
            <person name="Pepin K.H."/>
            <person name="Johnson M."/>
            <person name="Bhonagiri V."/>
            <person name="Nash W.E."/>
            <person name="Warren W."/>
            <person name="Chinwalla A."/>
            <person name="Mardis E.R."/>
            <person name="Wilson R.K."/>
        </authorList>
    </citation>
    <scope>NUCLEOTIDE SEQUENCE [LARGE SCALE GENOMIC DNA]</scope>
    <source>
        <strain evidence="2">ATCC 49176</strain>
    </source>
</reference>
<name>W1Q4Y4_ABIDE</name>